<dbReference type="AlphaFoldDB" id="A0A2S6FMB9"/>
<dbReference type="EMBL" id="NIRS01000003">
    <property type="protein sequence ID" value="PPK38614.1"/>
    <property type="molecule type" value="Genomic_DNA"/>
</dbReference>
<comment type="caution">
    <text evidence="2">The sequence shown here is derived from an EMBL/GenBank/DDBJ whole genome shotgun (WGS) entry which is preliminary data.</text>
</comment>
<evidence type="ECO:0000256" key="1">
    <source>
        <dbReference type="SAM" id="MobiDB-lite"/>
    </source>
</evidence>
<protein>
    <submittedName>
        <fullName evidence="2">Uncharacterized protein</fullName>
    </submittedName>
</protein>
<sequence>MDVNDDTGNLTPHGVLRFLASKLAPTRGGYAPGGDIRRNRCNRVKEEKLITIKRGCRDEDEEQGPVDLPGVSSGSTGSGRQCDGR</sequence>
<feature type="region of interest" description="Disordered" evidence="1">
    <location>
        <begin position="55"/>
        <end position="85"/>
    </location>
</feature>
<organism evidence="2 3">
    <name type="scientific">Pseudomonas laurylsulfatiphila</name>
    <dbReference type="NCBI Taxonomy" id="2011015"/>
    <lineage>
        <taxon>Bacteria</taxon>
        <taxon>Pseudomonadati</taxon>
        <taxon>Pseudomonadota</taxon>
        <taxon>Gammaproteobacteria</taxon>
        <taxon>Pseudomonadales</taxon>
        <taxon>Pseudomonadaceae</taxon>
        <taxon>Pseudomonas</taxon>
    </lineage>
</organism>
<evidence type="ECO:0000313" key="2">
    <source>
        <dbReference type="EMBL" id="PPK38614.1"/>
    </source>
</evidence>
<accession>A0A2S6FMB9</accession>
<gene>
    <name evidence="2" type="ORF">CD175_12480</name>
</gene>
<evidence type="ECO:0000313" key="3">
    <source>
        <dbReference type="Proteomes" id="UP000238541"/>
    </source>
</evidence>
<keyword evidence="3" id="KW-1185">Reference proteome</keyword>
<reference evidence="3" key="1">
    <citation type="submission" date="2017-06" db="EMBL/GenBank/DDBJ databases">
        <authorList>
            <person name="Furmanczyk E.M."/>
        </authorList>
    </citation>
    <scope>NUCLEOTIDE SEQUENCE [LARGE SCALE GENOMIC DNA]</scope>
    <source>
        <strain evidence="3">AP3_16</strain>
    </source>
</reference>
<dbReference type="Proteomes" id="UP000238541">
    <property type="component" value="Unassembled WGS sequence"/>
</dbReference>
<proteinExistence type="predicted"/>
<name>A0A2S6FMB9_9PSED</name>